<protein>
    <submittedName>
        <fullName evidence="2">Uncharacterized protein</fullName>
    </submittedName>
</protein>
<evidence type="ECO:0000313" key="2">
    <source>
        <dbReference type="EMBL" id="TGZ76535.1"/>
    </source>
</evidence>
<evidence type="ECO:0000313" key="3">
    <source>
        <dbReference type="Proteomes" id="UP000298138"/>
    </source>
</evidence>
<proteinExistence type="predicted"/>
<gene>
    <name evidence="2" type="ORF">EX30DRAFT_344801</name>
</gene>
<sequence length="145" mass="15835">MAVAGMFAAGAWLYCVALVVSTRWFLGLFTSTNVSDTVDAATTTTTTTDAGKPPAAAVLGAGRKVGVKKDKEVAPASAPQTQTQLQRMEVKHEPVEEEWSEEKEERDGDDEKTLHGLSTDDEAPKKVGEVSERERMRRNIQKSLR</sequence>
<reference evidence="2 3" key="1">
    <citation type="submission" date="2019-04" db="EMBL/GenBank/DDBJ databases">
        <title>Comparative genomics and transcriptomics to analyze fruiting body development in filamentous ascomycetes.</title>
        <authorList>
            <consortium name="DOE Joint Genome Institute"/>
            <person name="Lutkenhaus R."/>
            <person name="Traeger S."/>
            <person name="Breuer J."/>
            <person name="Kuo A."/>
            <person name="Lipzen A."/>
            <person name="Pangilinan J."/>
            <person name="Dilworth D."/>
            <person name="Sandor L."/>
            <person name="Poggeler S."/>
            <person name="Barry K."/>
            <person name="Grigoriev I.V."/>
            <person name="Nowrousian M."/>
        </authorList>
    </citation>
    <scope>NUCLEOTIDE SEQUENCE [LARGE SCALE GENOMIC DNA]</scope>
    <source>
        <strain evidence="2 3">CBS 389.68</strain>
    </source>
</reference>
<feature type="region of interest" description="Disordered" evidence="1">
    <location>
        <begin position="68"/>
        <end position="145"/>
    </location>
</feature>
<organism evidence="2 3">
    <name type="scientific">Ascodesmis nigricans</name>
    <dbReference type="NCBI Taxonomy" id="341454"/>
    <lineage>
        <taxon>Eukaryota</taxon>
        <taxon>Fungi</taxon>
        <taxon>Dikarya</taxon>
        <taxon>Ascomycota</taxon>
        <taxon>Pezizomycotina</taxon>
        <taxon>Pezizomycetes</taxon>
        <taxon>Pezizales</taxon>
        <taxon>Ascodesmidaceae</taxon>
        <taxon>Ascodesmis</taxon>
    </lineage>
</organism>
<dbReference type="EMBL" id="ML220174">
    <property type="protein sequence ID" value="TGZ76535.1"/>
    <property type="molecule type" value="Genomic_DNA"/>
</dbReference>
<name>A0A4S2MII5_9PEZI</name>
<accession>A0A4S2MII5</accession>
<dbReference type="InParanoid" id="A0A4S2MII5"/>
<dbReference type="AlphaFoldDB" id="A0A4S2MII5"/>
<feature type="compositionally biased region" description="Basic and acidic residues" evidence="1">
    <location>
        <begin position="122"/>
        <end position="137"/>
    </location>
</feature>
<dbReference type="Proteomes" id="UP000298138">
    <property type="component" value="Unassembled WGS sequence"/>
</dbReference>
<feature type="compositionally biased region" description="Basic and acidic residues" evidence="1">
    <location>
        <begin position="103"/>
        <end position="114"/>
    </location>
</feature>
<keyword evidence="3" id="KW-1185">Reference proteome</keyword>
<evidence type="ECO:0000256" key="1">
    <source>
        <dbReference type="SAM" id="MobiDB-lite"/>
    </source>
</evidence>